<proteinExistence type="inferred from homology"/>
<dbReference type="GO" id="GO:0005385">
    <property type="term" value="F:zinc ion transmembrane transporter activity"/>
    <property type="evidence" value="ECO:0007669"/>
    <property type="project" value="TreeGrafter"/>
</dbReference>
<accession>A0A8K0EL75</accession>
<comment type="subcellular location">
    <subcellularLocation>
        <location evidence="1">Membrane</location>
        <topology evidence="1">Multi-pass membrane protein</topology>
    </subcellularLocation>
</comment>
<evidence type="ECO:0000256" key="5">
    <source>
        <dbReference type="ARBA" id="ARBA00023136"/>
    </source>
</evidence>
<name>A0A8K0EL75_BRALA</name>
<feature type="transmembrane region" description="Helical" evidence="7">
    <location>
        <begin position="437"/>
        <end position="455"/>
    </location>
</feature>
<dbReference type="GO" id="GO:0071578">
    <property type="term" value="P:zinc ion import across plasma membrane"/>
    <property type="evidence" value="ECO:0007669"/>
    <property type="project" value="TreeGrafter"/>
</dbReference>
<comment type="similarity">
    <text evidence="2">Belongs to the ZIP transporter (TC 2.A.5) family.</text>
</comment>
<feature type="chain" id="PRO_5035470048" evidence="8">
    <location>
        <begin position="28"/>
        <end position="512"/>
    </location>
</feature>
<keyword evidence="5 7" id="KW-0472">Membrane</keyword>
<protein>
    <submittedName>
        <fullName evidence="9">SLC39A14 protein</fullName>
    </submittedName>
</protein>
<dbReference type="EMBL" id="OV696687">
    <property type="protein sequence ID" value="CAH1255398.1"/>
    <property type="molecule type" value="Genomic_DNA"/>
</dbReference>
<keyword evidence="3 7" id="KW-0812">Transmembrane</keyword>
<feature type="signal peptide" evidence="8">
    <location>
        <begin position="1"/>
        <end position="27"/>
    </location>
</feature>
<feature type="transmembrane region" description="Helical" evidence="7">
    <location>
        <begin position="166"/>
        <end position="188"/>
    </location>
</feature>
<organism evidence="9 10">
    <name type="scientific">Branchiostoma lanceolatum</name>
    <name type="common">Common lancelet</name>
    <name type="synonym">Amphioxus lanceolatum</name>
    <dbReference type="NCBI Taxonomy" id="7740"/>
    <lineage>
        <taxon>Eukaryota</taxon>
        <taxon>Metazoa</taxon>
        <taxon>Chordata</taxon>
        <taxon>Cephalochordata</taxon>
        <taxon>Leptocardii</taxon>
        <taxon>Amphioxiformes</taxon>
        <taxon>Branchiostomatidae</taxon>
        <taxon>Branchiostoma</taxon>
    </lineage>
</organism>
<keyword evidence="4 7" id="KW-1133">Transmembrane helix</keyword>
<dbReference type="Pfam" id="PF02535">
    <property type="entry name" value="Zip"/>
    <property type="match status" value="1"/>
</dbReference>
<dbReference type="GO" id="GO:0030003">
    <property type="term" value="P:intracellular monoatomic cation homeostasis"/>
    <property type="evidence" value="ECO:0007669"/>
    <property type="project" value="TreeGrafter"/>
</dbReference>
<feature type="transmembrane region" description="Helical" evidence="7">
    <location>
        <begin position="488"/>
        <end position="510"/>
    </location>
</feature>
<dbReference type="GO" id="GO:0005886">
    <property type="term" value="C:plasma membrane"/>
    <property type="evidence" value="ECO:0007669"/>
    <property type="project" value="TreeGrafter"/>
</dbReference>
<feature type="region of interest" description="Disordered" evidence="6">
    <location>
        <begin position="293"/>
        <end position="328"/>
    </location>
</feature>
<feature type="transmembrane region" description="Helical" evidence="7">
    <location>
        <begin position="411"/>
        <end position="431"/>
    </location>
</feature>
<feature type="transmembrane region" description="Helical" evidence="7">
    <location>
        <begin position="195"/>
        <end position="220"/>
    </location>
</feature>
<keyword evidence="8" id="KW-0732">Signal</keyword>
<dbReference type="InterPro" id="IPR050799">
    <property type="entry name" value="ZIP_Transporter"/>
</dbReference>
<evidence type="ECO:0000256" key="3">
    <source>
        <dbReference type="ARBA" id="ARBA00022692"/>
    </source>
</evidence>
<dbReference type="InterPro" id="IPR003689">
    <property type="entry name" value="ZIP"/>
</dbReference>
<dbReference type="OrthoDB" id="200954at2759"/>
<evidence type="ECO:0000256" key="1">
    <source>
        <dbReference type="ARBA" id="ARBA00004141"/>
    </source>
</evidence>
<evidence type="ECO:0000256" key="8">
    <source>
        <dbReference type="SAM" id="SignalP"/>
    </source>
</evidence>
<dbReference type="AlphaFoldDB" id="A0A8K0EL75"/>
<gene>
    <name evidence="9" type="primary">SLC39A14</name>
    <name evidence="9" type="ORF">BLAG_LOCUS14466</name>
</gene>
<dbReference type="PANTHER" id="PTHR12191:SF37">
    <property type="entry name" value="ZINC TRANSPORTER FOI"/>
    <property type="match status" value="1"/>
</dbReference>
<dbReference type="GO" id="GO:0140410">
    <property type="term" value="F:monoatomic cation:bicarbonate symporter activity"/>
    <property type="evidence" value="ECO:0007669"/>
    <property type="project" value="TreeGrafter"/>
</dbReference>
<evidence type="ECO:0000313" key="9">
    <source>
        <dbReference type="EMBL" id="CAH1255398.1"/>
    </source>
</evidence>
<evidence type="ECO:0000256" key="4">
    <source>
        <dbReference type="ARBA" id="ARBA00022989"/>
    </source>
</evidence>
<evidence type="ECO:0000313" key="10">
    <source>
        <dbReference type="Proteomes" id="UP000838412"/>
    </source>
</evidence>
<evidence type="ECO:0000256" key="6">
    <source>
        <dbReference type="SAM" id="MobiDB-lite"/>
    </source>
</evidence>
<keyword evidence="10" id="KW-1185">Reference proteome</keyword>
<dbReference type="PANTHER" id="PTHR12191">
    <property type="entry name" value="SOLUTE CARRIER FAMILY 39"/>
    <property type="match status" value="1"/>
</dbReference>
<reference evidence="9" key="1">
    <citation type="submission" date="2022-01" db="EMBL/GenBank/DDBJ databases">
        <authorList>
            <person name="Braso-Vives M."/>
        </authorList>
    </citation>
    <scope>NUCLEOTIDE SEQUENCE</scope>
</reference>
<feature type="transmembrane region" description="Helical" evidence="7">
    <location>
        <begin position="235"/>
        <end position="252"/>
    </location>
</feature>
<sequence>MARSYDTAILVGTLLAVLSISSLPVLGSVPNDLRTPDSFIQAVLDRYGSSGSLTVQDLEVFLRNASSCPGSQRCGGRYEAAGAPTEGMGHTGEEMCNNTCITAEEVLQIHNMSGDSELNATGLREVCPTLLYNLDRTIGCQSQGENSIESQEEEHNGSRRPSPAEVWGFGVLSVAVISLCSVVGVLVVPFMKKRLYTLLLTFLIALAVGALSGSALFHLIPQAFDLPLEEYTEKAAAVWAGLYLFFITERLLKMASKQRQKRKARKYAEQNGKMDLRADVAVCAVRARTLSHVDPTITDPPHHHGNGNYHNPDREESVEDSSTEDSQSQKKRNCCQALCSNTDTIATVAWMVIFGDGLHNLMDGLAIGASFQVSVFSGISTSLAVLCEEFPHELGDFAILLNAGMSVRQAMFYNFLSACSCFAGLVVGIMVGDNSQVGQWIFGLAGGMFLYISLVDMMPEMNAVDEDEEKSEAKHPGGGGKSSSLLRFFLQNLGLLTGFTVMLLLAKFPFEL</sequence>
<evidence type="ECO:0000256" key="7">
    <source>
        <dbReference type="SAM" id="Phobius"/>
    </source>
</evidence>
<dbReference type="Proteomes" id="UP000838412">
    <property type="component" value="Chromosome 2"/>
</dbReference>
<evidence type="ECO:0000256" key="2">
    <source>
        <dbReference type="ARBA" id="ARBA00006939"/>
    </source>
</evidence>